<evidence type="ECO:0008006" key="3">
    <source>
        <dbReference type="Google" id="ProtNLM"/>
    </source>
</evidence>
<accession>A0AAV5V4P9</accession>
<dbReference type="Proteomes" id="UP001432322">
    <property type="component" value="Unassembled WGS sequence"/>
</dbReference>
<dbReference type="EMBL" id="BTSY01000002">
    <property type="protein sequence ID" value="GMT12849.1"/>
    <property type="molecule type" value="Genomic_DNA"/>
</dbReference>
<protein>
    <recommendedName>
        <fullName evidence="3">Galectin</fullName>
    </recommendedName>
</protein>
<evidence type="ECO:0000313" key="2">
    <source>
        <dbReference type="Proteomes" id="UP001432322"/>
    </source>
</evidence>
<feature type="non-terminal residue" evidence="1">
    <location>
        <position position="65"/>
    </location>
</feature>
<evidence type="ECO:0000313" key="1">
    <source>
        <dbReference type="EMBL" id="GMT12849.1"/>
    </source>
</evidence>
<dbReference type="AlphaFoldDB" id="A0AAV5V4P9"/>
<gene>
    <name evidence="1" type="ORF">PFISCL1PPCAC_4146</name>
</gene>
<feature type="non-terminal residue" evidence="1">
    <location>
        <position position="1"/>
    </location>
</feature>
<comment type="caution">
    <text evidence="1">The sequence shown here is derived from an EMBL/GenBank/DDBJ whole genome shotgun (WGS) entry which is preliminary data.</text>
</comment>
<keyword evidence="2" id="KW-1185">Reference proteome</keyword>
<proteinExistence type="predicted"/>
<name>A0AAV5V4P9_9BILA</name>
<reference evidence="1" key="1">
    <citation type="submission" date="2023-10" db="EMBL/GenBank/DDBJ databases">
        <title>Genome assembly of Pristionchus species.</title>
        <authorList>
            <person name="Yoshida K."/>
            <person name="Sommer R.J."/>
        </authorList>
    </citation>
    <scope>NUCLEOTIDE SEQUENCE</scope>
    <source>
        <strain evidence="1">RS5133</strain>
    </source>
</reference>
<organism evidence="1 2">
    <name type="scientific">Pristionchus fissidentatus</name>
    <dbReference type="NCBI Taxonomy" id="1538716"/>
    <lineage>
        <taxon>Eukaryota</taxon>
        <taxon>Metazoa</taxon>
        <taxon>Ecdysozoa</taxon>
        <taxon>Nematoda</taxon>
        <taxon>Chromadorea</taxon>
        <taxon>Rhabditida</taxon>
        <taxon>Rhabditina</taxon>
        <taxon>Diplogasteromorpha</taxon>
        <taxon>Diplogasteroidea</taxon>
        <taxon>Neodiplogasteridae</taxon>
        <taxon>Pristionchus</taxon>
    </lineage>
</organism>
<sequence>KWQRGDIPDGTIFTFSLRNHVANTYDEYVVDFSFYKRYANNQPEALAKVRINYKGTYISINNYEV</sequence>